<dbReference type="InterPro" id="IPR050535">
    <property type="entry name" value="DNA_Repair-Maintenance_Comp"/>
</dbReference>
<accession>A0ABS6EJA6</accession>
<proteinExistence type="predicted"/>
<dbReference type="Pfam" id="PF00149">
    <property type="entry name" value="Metallophos"/>
    <property type="match status" value="1"/>
</dbReference>
<dbReference type="EMBL" id="JAHLQF010000002">
    <property type="protein sequence ID" value="MBU5484867.1"/>
    <property type="molecule type" value="Genomic_DNA"/>
</dbReference>
<organism evidence="3 4">
    <name type="scientific">Clostridium mobile</name>
    <dbReference type="NCBI Taxonomy" id="2841512"/>
    <lineage>
        <taxon>Bacteria</taxon>
        <taxon>Bacillati</taxon>
        <taxon>Bacillota</taxon>
        <taxon>Clostridia</taxon>
        <taxon>Eubacteriales</taxon>
        <taxon>Clostridiaceae</taxon>
        <taxon>Clostridium</taxon>
    </lineage>
</organism>
<name>A0ABS6EJA6_9CLOT</name>
<keyword evidence="3" id="KW-0540">Nuclease</keyword>
<dbReference type="PANTHER" id="PTHR30337:SF7">
    <property type="entry name" value="PHOSPHOESTERASE"/>
    <property type="match status" value="1"/>
</dbReference>
<comment type="caution">
    <text evidence="3">The sequence shown here is derived from an EMBL/GenBank/DDBJ whole genome shotgun (WGS) entry which is preliminary data.</text>
</comment>
<keyword evidence="3" id="KW-0269">Exonuclease</keyword>
<dbReference type="InterPro" id="IPR004843">
    <property type="entry name" value="Calcineurin-like_PHP"/>
</dbReference>
<dbReference type="CDD" id="cd00840">
    <property type="entry name" value="MPP_Mre11_N"/>
    <property type="match status" value="1"/>
</dbReference>
<evidence type="ECO:0000256" key="1">
    <source>
        <dbReference type="ARBA" id="ARBA00022801"/>
    </source>
</evidence>
<protein>
    <submittedName>
        <fullName evidence="3">DNA repair exonuclease</fullName>
    </submittedName>
</protein>
<keyword evidence="1" id="KW-0378">Hydrolase</keyword>
<dbReference type="GO" id="GO:0004527">
    <property type="term" value="F:exonuclease activity"/>
    <property type="evidence" value="ECO:0007669"/>
    <property type="project" value="UniProtKB-KW"/>
</dbReference>
<sequence>MNRSFKFIHAADMHLGNIMNISEEANNSFNNNIFESFKYLCNYAKNNNVDFILISGDLFHSKGRDIRVDKFFYDQCKNISPIKIYVICGNHDPMKNRNEIFEIPSNLIFFKSNAPQVEEVYKDGNIICRIIGQSYQNSFEKKKIHQGYEEFLEKDETFKIGFLHTQLGDDNYIPCTIGELKEIKSIDYWALGHIHRAQVLNIEKPFIGYPGVPQGCDFGERGSGGFYLTEVREEKISNVKFIHCSSIIWERINLNIDVNNTPNNIEELEDLMIKVGEDFLGRYNSNLKLGIEEENEIENKIFIIRWIIEGRGEGHNLVREKEEFFISYLKESLNKRLFYSGFPIWTEEISINTKPSLDYNLLEKNSFYEEIKKIYELCLSDDEIKKDIMKSLGKIWTQGDEEFINDYQFPLYEEDYIELIKSSLNLIEEKLLEGSD</sequence>
<keyword evidence="4" id="KW-1185">Reference proteome</keyword>
<evidence type="ECO:0000259" key="2">
    <source>
        <dbReference type="Pfam" id="PF00149"/>
    </source>
</evidence>
<feature type="domain" description="Calcineurin-like phosphoesterase" evidence="2">
    <location>
        <begin position="5"/>
        <end position="196"/>
    </location>
</feature>
<gene>
    <name evidence="3" type="ORF">KQI86_11020</name>
</gene>
<evidence type="ECO:0000313" key="4">
    <source>
        <dbReference type="Proteomes" id="UP000726170"/>
    </source>
</evidence>
<dbReference type="InterPro" id="IPR041796">
    <property type="entry name" value="Mre11_N"/>
</dbReference>
<dbReference type="Proteomes" id="UP000726170">
    <property type="component" value="Unassembled WGS sequence"/>
</dbReference>
<dbReference type="PANTHER" id="PTHR30337">
    <property type="entry name" value="COMPONENT OF ATP-DEPENDENT DSDNA EXONUCLEASE"/>
    <property type="match status" value="1"/>
</dbReference>
<reference evidence="3 4" key="1">
    <citation type="submission" date="2021-06" db="EMBL/GenBank/DDBJ databases">
        <authorList>
            <person name="Sun Q."/>
            <person name="Li D."/>
        </authorList>
    </citation>
    <scope>NUCLEOTIDE SEQUENCE [LARGE SCALE GENOMIC DNA]</scope>
    <source>
        <strain evidence="3 4">MSJ-11</strain>
    </source>
</reference>
<evidence type="ECO:0000313" key="3">
    <source>
        <dbReference type="EMBL" id="MBU5484867.1"/>
    </source>
</evidence>
<dbReference type="RefSeq" id="WP_216439385.1">
    <property type="nucleotide sequence ID" value="NZ_JAHLQF010000002.1"/>
</dbReference>